<reference evidence="2 3" key="1">
    <citation type="submission" date="2020-03" db="EMBL/GenBank/DDBJ databases">
        <title>WGS of actinomycetes isolated from Thailand.</title>
        <authorList>
            <person name="Thawai C."/>
        </authorList>
    </citation>
    <scope>NUCLEOTIDE SEQUENCE [LARGE SCALE GENOMIC DNA]</scope>
    <source>
        <strain evidence="2 3">PLAI 1-29</strain>
    </source>
</reference>
<feature type="domain" description="Tyrosine specific protein phosphatases" evidence="1">
    <location>
        <begin position="82"/>
        <end position="150"/>
    </location>
</feature>
<dbReference type="SUPFAM" id="SSF52799">
    <property type="entry name" value="(Phosphotyrosine protein) phosphatases II"/>
    <property type="match status" value="1"/>
</dbReference>
<evidence type="ECO:0000259" key="1">
    <source>
        <dbReference type="PROSITE" id="PS50056"/>
    </source>
</evidence>
<protein>
    <recommendedName>
        <fullName evidence="1">Tyrosine specific protein phosphatases domain-containing protein</fullName>
    </recommendedName>
</protein>
<proteinExistence type="predicted"/>
<dbReference type="InterPro" id="IPR000387">
    <property type="entry name" value="Tyr_Pase_dom"/>
</dbReference>
<evidence type="ECO:0000313" key="2">
    <source>
        <dbReference type="EMBL" id="NJQ01083.1"/>
    </source>
</evidence>
<dbReference type="PROSITE" id="PS50056">
    <property type="entry name" value="TYR_PHOSPHATASE_2"/>
    <property type="match status" value="1"/>
</dbReference>
<organism evidence="2 3">
    <name type="scientific">Streptomyces zingiberis</name>
    <dbReference type="NCBI Taxonomy" id="2053010"/>
    <lineage>
        <taxon>Bacteria</taxon>
        <taxon>Bacillati</taxon>
        <taxon>Actinomycetota</taxon>
        <taxon>Actinomycetes</taxon>
        <taxon>Kitasatosporales</taxon>
        <taxon>Streptomycetaceae</taxon>
        <taxon>Streptomyces</taxon>
    </lineage>
</organism>
<gene>
    <name evidence="2" type="ORF">HCK00_11210</name>
</gene>
<dbReference type="InterPro" id="IPR016130">
    <property type="entry name" value="Tyr_Pase_AS"/>
</dbReference>
<dbReference type="Proteomes" id="UP000695264">
    <property type="component" value="Unassembled WGS sequence"/>
</dbReference>
<dbReference type="PROSITE" id="PS00383">
    <property type="entry name" value="TYR_PHOSPHATASE_1"/>
    <property type="match status" value="1"/>
</dbReference>
<evidence type="ECO:0000313" key="3">
    <source>
        <dbReference type="Proteomes" id="UP000695264"/>
    </source>
</evidence>
<dbReference type="RefSeq" id="WP_168101701.1">
    <property type="nucleotide sequence ID" value="NZ_JAATEN010000007.1"/>
</dbReference>
<name>A0ABX1BXS0_9ACTN</name>
<sequence length="165" mass="18345">MSTDPHGDPCTPDRAWPVVPGIYVAGRDSASWVLPARPTTVFCLSRTLPGPELYERAGLSPDRVLHRPFTYWESEAPVALLDDLVGEISLQTGPAQTLIHCTLGLDRTGVVALALLLRHFRTLDEAFARYQARGVRLPRHDALNVLTRYAEHHHRTESEEAGHAH</sequence>
<dbReference type="EMBL" id="JAATEN010000007">
    <property type="protein sequence ID" value="NJQ01083.1"/>
    <property type="molecule type" value="Genomic_DNA"/>
</dbReference>
<dbReference type="Gene3D" id="3.90.190.10">
    <property type="entry name" value="Protein tyrosine phosphatase superfamily"/>
    <property type="match status" value="1"/>
</dbReference>
<comment type="caution">
    <text evidence="2">The sequence shown here is derived from an EMBL/GenBank/DDBJ whole genome shotgun (WGS) entry which is preliminary data.</text>
</comment>
<accession>A0ABX1BXS0</accession>
<keyword evidence="3" id="KW-1185">Reference proteome</keyword>
<dbReference type="InterPro" id="IPR029021">
    <property type="entry name" value="Prot-tyrosine_phosphatase-like"/>
</dbReference>